<dbReference type="Proteomes" id="UP000471521">
    <property type="component" value="Unassembled WGS sequence"/>
</dbReference>
<name>A0A6B0SCQ9_9EURY</name>
<comment type="caution">
    <text evidence="1">The sequence shown here is derived from an EMBL/GenBank/DDBJ whole genome shotgun (WGS) entry which is preliminary data.</text>
</comment>
<evidence type="ECO:0000313" key="2">
    <source>
        <dbReference type="Proteomes" id="UP000471521"/>
    </source>
</evidence>
<sequence>MWPWGHLAVGYLCFVLYTQYSDRSAQTTFTVAAVAIGSQFPDLVDKPLAWTFAILPSGRSFAHSLLTAGIIVLVVYQMSRRWHHEDTAVAFAIGYVTHSLADLGPDVVWGLLRGDGSQLEWTTYLFWPLLEVPPYQSDSSFLAHFAAFAVDPYVLFQFGLSGVALAVWVRSGTPGLSAVSRLVGRSEPS</sequence>
<reference evidence="1 2" key="1">
    <citation type="submission" date="2019-12" db="EMBL/GenBank/DDBJ databases">
        <title>Isolation and characterization of three novel carbon monoxide-oxidizing members of Halobacteria from salione crusts and soils.</title>
        <authorList>
            <person name="Myers M.R."/>
            <person name="King G.M."/>
        </authorList>
    </citation>
    <scope>NUCLEOTIDE SEQUENCE [LARGE SCALE GENOMIC DNA]</scope>
    <source>
        <strain evidence="1 2">PCN9</strain>
    </source>
</reference>
<organism evidence="1 2">
    <name type="scientific">Halobacterium bonnevillei</name>
    <dbReference type="NCBI Taxonomy" id="2692200"/>
    <lineage>
        <taxon>Archaea</taxon>
        <taxon>Methanobacteriati</taxon>
        <taxon>Methanobacteriota</taxon>
        <taxon>Stenosarchaea group</taxon>
        <taxon>Halobacteria</taxon>
        <taxon>Halobacteriales</taxon>
        <taxon>Halobacteriaceae</taxon>
        <taxon>Halobacterium</taxon>
    </lineage>
</organism>
<dbReference type="Pfam" id="PF04307">
    <property type="entry name" value="YdjM"/>
    <property type="match status" value="1"/>
</dbReference>
<dbReference type="EMBL" id="WUUU01000001">
    <property type="protein sequence ID" value="MXR19158.1"/>
    <property type="molecule type" value="Genomic_DNA"/>
</dbReference>
<dbReference type="RefSeq" id="WP_159524755.1">
    <property type="nucleotide sequence ID" value="NZ_WUUU01000001.1"/>
</dbReference>
<dbReference type="AlphaFoldDB" id="A0A6B0SCQ9"/>
<gene>
    <name evidence="1" type="ORF">GRX66_00540</name>
</gene>
<keyword evidence="1" id="KW-0378">Hydrolase</keyword>
<protein>
    <submittedName>
        <fullName evidence="1">Metal-dependent hydrolase</fullName>
    </submittedName>
</protein>
<proteinExistence type="predicted"/>
<dbReference type="GO" id="GO:0016787">
    <property type="term" value="F:hydrolase activity"/>
    <property type="evidence" value="ECO:0007669"/>
    <property type="project" value="UniProtKB-KW"/>
</dbReference>
<dbReference type="InterPro" id="IPR007404">
    <property type="entry name" value="YdjM-like"/>
</dbReference>
<dbReference type="OrthoDB" id="253376at2157"/>
<keyword evidence="2" id="KW-1185">Reference proteome</keyword>
<accession>A0A6B0SCQ9</accession>
<evidence type="ECO:0000313" key="1">
    <source>
        <dbReference type="EMBL" id="MXR19158.1"/>
    </source>
</evidence>